<dbReference type="EC" id="3.1.2.4" evidence="2"/>
<dbReference type="Proteomes" id="UP000239458">
    <property type="component" value="Unassembled WGS sequence"/>
</dbReference>
<comment type="caution">
    <text evidence="5">The sequence shown here is derived from an EMBL/GenBank/DDBJ whole genome shotgun (WGS) entry which is preliminary data.</text>
</comment>
<feature type="domain" description="Enoyl-CoA hydratase/isomerase" evidence="4">
    <location>
        <begin position="27"/>
        <end position="359"/>
    </location>
</feature>
<dbReference type="GO" id="GO:0005829">
    <property type="term" value="C:cytosol"/>
    <property type="evidence" value="ECO:0007669"/>
    <property type="project" value="TreeGrafter"/>
</dbReference>
<dbReference type="InterPro" id="IPR032259">
    <property type="entry name" value="HIBYL-CoA-H"/>
</dbReference>
<dbReference type="Gene3D" id="3.90.226.10">
    <property type="entry name" value="2-enoyl-CoA Hydratase, Chain A, domain 1"/>
    <property type="match status" value="1"/>
</dbReference>
<dbReference type="EMBL" id="PCQE01000012">
    <property type="protein sequence ID" value="PRC06162.1"/>
    <property type="molecule type" value="Genomic_DNA"/>
</dbReference>
<dbReference type="NCBIfam" id="NF004127">
    <property type="entry name" value="PRK05617.1"/>
    <property type="match status" value="1"/>
</dbReference>
<dbReference type="AlphaFoldDB" id="A0A2S9DU96"/>
<keyword evidence="3" id="KW-0378">Hydrolase</keyword>
<protein>
    <recommendedName>
        <fullName evidence="2">3-hydroxyisobutyryl-CoA hydrolase</fullName>
        <ecNumber evidence="2">3.1.2.4</ecNumber>
    </recommendedName>
</protein>
<organism evidence="5 6">
    <name type="scientific">Pseudomonas cedrina</name>
    <dbReference type="NCBI Taxonomy" id="651740"/>
    <lineage>
        <taxon>Bacteria</taxon>
        <taxon>Pseudomonadati</taxon>
        <taxon>Pseudomonadota</taxon>
        <taxon>Gammaproteobacteria</taxon>
        <taxon>Pseudomonadales</taxon>
        <taxon>Pseudomonadaceae</taxon>
        <taxon>Pseudomonas</taxon>
    </lineage>
</organism>
<dbReference type="InterPro" id="IPR045004">
    <property type="entry name" value="ECH_dom"/>
</dbReference>
<dbReference type="RefSeq" id="WP_105226859.1">
    <property type="nucleotide sequence ID" value="NZ_PCQE01000012.1"/>
</dbReference>
<proteinExistence type="predicted"/>
<dbReference type="PANTHER" id="PTHR43176:SF3">
    <property type="entry name" value="3-HYDROXYISOBUTYRYL-COA HYDROLASE, MITOCHONDRIAL"/>
    <property type="match status" value="1"/>
</dbReference>
<accession>A0A2S9DU96</accession>
<sequence length="367" mass="40482">MTAQVSSQASRAEVQQDAVLASVRNHIGHLTLNRPAGLNAITLDMVRQLTAHLQAWADDAEVYAVVLRGAGEKAFCAGGDIRSLYDSFKQGDTLHQDFFVEEYALDLAIHHYRKPVLALMDGFVLGGGMGLVQGADLRVVTERSRLAMPEVAIGYFPDVGGSYFLSRIPGELGTYLGVTGVQIRAADALYCGLADWYIDSAKLVELDQKLDGLQWHDSPLKDLQGALAKLAVQQLPDAPLAALRPAIDHFFGLPDVPSIVEQLQQVTVADSHDWALTTANLMQTRSPLAMAVTLEMLRRGRHLPLEQCFVLELHLDRQWFERGDLIEGVRALIIDKDKTPKWNPPTLHALDASHVDSFFRDFVQIGK</sequence>
<evidence type="ECO:0000313" key="6">
    <source>
        <dbReference type="Proteomes" id="UP000239458"/>
    </source>
</evidence>
<dbReference type="STRING" id="651740.SAMN04490182_2172"/>
<dbReference type="GO" id="GO:0003860">
    <property type="term" value="F:3-hydroxyisobutyryl-CoA hydrolase activity"/>
    <property type="evidence" value="ECO:0007669"/>
    <property type="project" value="UniProtKB-EC"/>
</dbReference>
<reference evidence="5 6" key="1">
    <citation type="submission" date="2017-09" db="EMBL/GenBank/DDBJ databases">
        <title>Genomic, metabolic, and phenotypic characteristics of bacterial isolates from the natural microbiome of the model nematode Caenorhabditis elegans.</title>
        <authorList>
            <person name="Zimmermann J."/>
            <person name="Obeng N."/>
            <person name="Yang W."/>
            <person name="Obeng O."/>
            <person name="Kissoyan K."/>
            <person name="Pees B."/>
            <person name="Dirksen P."/>
            <person name="Hoppner M."/>
            <person name="Franke A."/>
            <person name="Rosenstiel P."/>
            <person name="Leippe M."/>
            <person name="Dierking K."/>
            <person name="Kaleta C."/>
            <person name="Schulenburg H."/>
        </authorList>
    </citation>
    <scope>NUCLEOTIDE SEQUENCE [LARGE SCALE GENOMIC DNA]</scope>
    <source>
        <strain evidence="5 6">MYb184</strain>
    </source>
</reference>
<dbReference type="GO" id="GO:0006574">
    <property type="term" value="P:L-valine catabolic process"/>
    <property type="evidence" value="ECO:0007669"/>
    <property type="project" value="TreeGrafter"/>
</dbReference>
<evidence type="ECO:0000256" key="2">
    <source>
        <dbReference type="ARBA" id="ARBA00011915"/>
    </source>
</evidence>
<dbReference type="PANTHER" id="PTHR43176">
    <property type="entry name" value="3-HYDROXYISOBUTYRYL-COA HYDROLASE-RELATED"/>
    <property type="match status" value="1"/>
</dbReference>
<dbReference type="SUPFAM" id="SSF52096">
    <property type="entry name" value="ClpP/crotonase"/>
    <property type="match status" value="1"/>
</dbReference>
<dbReference type="InterPro" id="IPR029045">
    <property type="entry name" value="ClpP/crotonase-like_dom_sf"/>
</dbReference>
<evidence type="ECO:0000259" key="4">
    <source>
        <dbReference type="Pfam" id="PF16113"/>
    </source>
</evidence>
<evidence type="ECO:0000313" key="5">
    <source>
        <dbReference type="EMBL" id="PRC06162.1"/>
    </source>
</evidence>
<dbReference type="CDD" id="cd06558">
    <property type="entry name" value="crotonase-like"/>
    <property type="match status" value="1"/>
</dbReference>
<name>A0A2S9DU96_PSECE</name>
<gene>
    <name evidence="5" type="ORF">CQ006_09720</name>
</gene>
<comment type="catalytic activity">
    <reaction evidence="1">
        <text>3-hydroxy-2-methylpropanoyl-CoA + H2O = 3-hydroxy-2-methylpropanoate + CoA + H(+)</text>
        <dbReference type="Rhea" id="RHEA:20888"/>
        <dbReference type="ChEBI" id="CHEBI:11805"/>
        <dbReference type="ChEBI" id="CHEBI:15377"/>
        <dbReference type="ChEBI" id="CHEBI:15378"/>
        <dbReference type="ChEBI" id="CHEBI:57287"/>
        <dbReference type="ChEBI" id="CHEBI:57340"/>
        <dbReference type="EC" id="3.1.2.4"/>
    </reaction>
</comment>
<dbReference type="Pfam" id="PF16113">
    <property type="entry name" value="ECH_2"/>
    <property type="match status" value="1"/>
</dbReference>
<evidence type="ECO:0000256" key="1">
    <source>
        <dbReference type="ARBA" id="ARBA00001709"/>
    </source>
</evidence>
<evidence type="ECO:0000256" key="3">
    <source>
        <dbReference type="ARBA" id="ARBA00022801"/>
    </source>
</evidence>